<dbReference type="InterPro" id="IPR051694">
    <property type="entry name" value="Immunoregulatory_rcpt-like"/>
</dbReference>
<dbReference type="GO" id="GO:0016020">
    <property type="term" value="C:membrane"/>
    <property type="evidence" value="ECO:0007669"/>
    <property type="project" value="UniProtKB-SubCell"/>
</dbReference>
<keyword evidence="4 6" id="KW-0472">Membrane</keyword>
<comment type="caution">
    <text evidence="7">The sequence shown here is derived from an EMBL/GenBank/DDBJ whole genome shotgun (WGS) entry which is preliminary data.</text>
</comment>
<evidence type="ECO:0000313" key="7">
    <source>
        <dbReference type="EMBL" id="EQB47164.1"/>
    </source>
</evidence>
<comment type="subcellular location">
    <subcellularLocation>
        <location evidence="1">Membrane</location>
        <topology evidence="1">Single-pass membrane protein</topology>
    </subcellularLocation>
</comment>
<dbReference type="PANTHER" id="PTHR15549:SF30">
    <property type="entry name" value="MID2 DOMAIN-CONTAINING PROTEIN"/>
    <property type="match status" value="1"/>
</dbReference>
<dbReference type="GO" id="GO:0071944">
    <property type="term" value="C:cell periphery"/>
    <property type="evidence" value="ECO:0007669"/>
    <property type="project" value="UniProtKB-ARBA"/>
</dbReference>
<dbReference type="STRING" id="1237896.T0K5H3"/>
<dbReference type="PANTHER" id="PTHR15549">
    <property type="entry name" value="PAIRED IMMUNOGLOBULIN-LIKE TYPE 2 RECEPTOR"/>
    <property type="match status" value="1"/>
</dbReference>
<dbReference type="Proteomes" id="UP000015530">
    <property type="component" value="Unassembled WGS sequence"/>
</dbReference>
<evidence type="ECO:0000256" key="4">
    <source>
        <dbReference type="ARBA" id="ARBA00023136"/>
    </source>
</evidence>
<name>T0K5H3_COLGC</name>
<proteinExistence type="predicted"/>
<gene>
    <name evidence="7" type="ORF">CGLO_13713</name>
</gene>
<evidence type="ECO:0000256" key="3">
    <source>
        <dbReference type="ARBA" id="ARBA00022989"/>
    </source>
</evidence>
<dbReference type="AlphaFoldDB" id="T0K5H3"/>
<feature type="compositionally biased region" description="Low complexity" evidence="5">
    <location>
        <begin position="64"/>
        <end position="111"/>
    </location>
</feature>
<dbReference type="CDD" id="cd12087">
    <property type="entry name" value="TM_EGFR-like"/>
    <property type="match status" value="1"/>
</dbReference>
<protein>
    <recommendedName>
        <fullName evidence="9">Mid2 domain-containing protein</fullName>
    </recommendedName>
</protein>
<reference evidence="8" key="1">
    <citation type="journal article" date="2013" name="Mol. Plant Microbe Interact.">
        <title>Global aspects of pacC regulation of pathogenicity genes in Colletotrichum gloeosporioides as revealed by transcriptome analysis.</title>
        <authorList>
            <person name="Alkan N."/>
            <person name="Meng X."/>
            <person name="Friedlander G."/>
            <person name="Reuveni E."/>
            <person name="Sukno S."/>
            <person name="Sherman A."/>
            <person name="Thon M."/>
            <person name="Fluhr R."/>
            <person name="Prusky D."/>
        </authorList>
    </citation>
    <scope>NUCLEOTIDE SEQUENCE [LARGE SCALE GENOMIC DNA]</scope>
    <source>
        <strain evidence="8">Cg-14</strain>
    </source>
</reference>
<dbReference type="EMBL" id="AMYD01003072">
    <property type="protein sequence ID" value="EQB47164.1"/>
    <property type="molecule type" value="Genomic_DNA"/>
</dbReference>
<feature type="compositionally biased region" description="Polar residues" evidence="5">
    <location>
        <begin position="227"/>
        <end position="239"/>
    </location>
</feature>
<evidence type="ECO:0000256" key="6">
    <source>
        <dbReference type="SAM" id="Phobius"/>
    </source>
</evidence>
<evidence type="ECO:0008006" key="9">
    <source>
        <dbReference type="Google" id="ProtNLM"/>
    </source>
</evidence>
<accession>T0K5H3</accession>
<dbReference type="HOGENOM" id="CLU_1224675_0_0_1"/>
<evidence type="ECO:0000256" key="1">
    <source>
        <dbReference type="ARBA" id="ARBA00004167"/>
    </source>
</evidence>
<keyword evidence="3 6" id="KW-1133">Transmembrane helix</keyword>
<feature type="compositionally biased region" description="Polar residues" evidence="5">
    <location>
        <begin position="50"/>
        <end position="63"/>
    </location>
</feature>
<feature type="transmembrane region" description="Helical" evidence="6">
    <location>
        <begin position="121"/>
        <end position="143"/>
    </location>
</feature>
<dbReference type="OrthoDB" id="4850328at2759"/>
<evidence type="ECO:0000256" key="2">
    <source>
        <dbReference type="ARBA" id="ARBA00022692"/>
    </source>
</evidence>
<feature type="region of interest" description="Disordered" evidence="5">
    <location>
        <begin position="50"/>
        <end position="111"/>
    </location>
</feature>
<evidence type="ECO:0000256" key="5">
    <source>
        <dbReference type="SAM" id="MobiDB-lite"/>
    </source>
</evidence>
<organism evidence="7 8">
    <name type="scientific">Colletotrichum gloeosporioides (strain Cg-14)</name>
    <name type="common">Anthracnose fungus</name>
    <name type="synonym">Glomerella cingulata</name>
    <dbReference type="NCBI Taxonomy" id="1237896"/>
    <lineage>
        <taxon>Eukaryota</taxon>
        <taxon>Fungi</taxon>
        <taxon>Dikarya</taxon>
        <taxon>Ascomycota</taxon>
        <taxon>Pezizomycotina</taxon>
        <taxon>Sordariomycetes</taxon>
        <taxon>Hypocreomycetidae</taxon>
        <taxon>Glomerellales</taxon>
        <taxon>Glomerellaceae</taxon>
        <taxon>Colletotrichum</taxon>
        <taxon>Colletotrichum gloeosporioides species complex</taxon>
    </lineage>
</organism>
<feature type="region of interest" description="Disordered" evidence="5">
    <location>
        <begin position="196"/>
        <end position="239"/>
    </location>
</feature>
<keyword evidence="2 6" id="KW-0812">Transmembrane</keyword>
<sequence>MALSVTPFLLASTTDDETTTFVTATVVKTAVVRLSRSTIIFTLGTDSGLSTAQTTSAETTRVDATTFQPTEATTTTTTTPEPTTTYSSAQSTTAESNSTTSSLSTTTSTPASNGIPLATSIGVGVGVALGIILLAAVGFFMWYRRRKRRNNIQASMVAETGQADGFRAEKAGVNELDGAHTERFWGRAELPAGHRLSELDAGPVSSASTPNAFGRRSEMAADDTPMAQGQSAETRSVAL</sequence>
<evidence type="ECO:0000313" key="8">
    <source>
        <dbReference type="Proteomes" id="UP000015530"/>
    </source>
</evidence>